<dbReference type="EMBL" id="JIDS01000002">
    <property type="protein sequence ID" value="EZK37891.1"/>
    <property type="molecule type" value="Genomic_DNA"/>
</dbReference>
<dbReference type="SUPFAM" id="SSF53335">
    <property type="entry name" value="S-adenosyl-L-methionine-dependent methyltransferases"/>
    <property type="match status" value="1"/>
</dbReference>
<evidence type="ECO:0000313" key="8">
    <source>
        <dbReference type="Proteomes" id="UP000023806"/>
    </source>
</evidence>
<dbReference type="PANTHER" id="PTHR42998:SF1">
    <property type="entry name" value="TYPE I RESTRICTION ENZYME HINDI METHYLASE SUBUNIT"/>
    <property type="match status" value="1"/>
</dbReference>
<name>A0AAD3ASQ6_FRATT</name>
<sequence>MARVSKMNMIMHGDGHNGIHHNDGLLNVNGIFRNRFDVILTNPPFGTNLGKDNSKVSEEDKYTDEKMITHYKKIYGDVYEEELKQVTDNFGKPIRSLYKTGEISVATEVLFVERCLDLLKAGGRMGIVLPEGVLNSSNLQKAREYFESRAKILLIVSLPQDLFVSSGATVKTSLVFLKKFTVEEQEQYETVKTQAEKEAEQKYQPQLLEIQQKIDFEKSIKQHITKLRKALKTKTAKNKENLQLTLDETIVEHTEYKKKVKQYKAQLKELEAKQQEEAKQLIKQKFDYEIPIAEIEKAGVSTIGAEIDNQLPELLKEFKEYYKRK</sequence>
<evidence type="ECO:0000259" key="6">
    <source>
        <dbReference type="Pfam" id="PF02384"/>
    </source>
</evidence>
<comment type="caution">
    <text evidence="7">The sequence shown here is derived from an EMBL/GenBank/DDBJ whole genome shotgun (WGS) entry which is preliminary data.</text>
</comment>
<comment type="similarity">
    <text evidence="1">Belongs to the N(4)/N(6)-methyltransferase family.</text>
</comment>
<evidence type="ECO:0000256" key="2">
    <source>
        <dbReference type="ARBA" id="ARBA00022603"/>
    </source>
</evidence>
<dbReference type="AlphaFoldDB" id="A0AAD3ASQ6"/>
<dbReference type="GO" id="GO:0009307">
    <property type="term" value="P:DNA restriction-modification system"/>
    <property type="evidence" value="ECO:0007669"/>
    <property type="project" value="UniProtKB-KW"/>
</dbReference>
<feature type="coiled-coil region" evidence="5">
    <location>
        <begin position="246"/>
        <end position="285"/>
    </location>
</feature>
<dbReference type="GO" id="GO:0008170">
    <property type="term" value="F:N-methyltransferase activity"/>
    <property type="evidence" value="ECO:0007669"/>
    <property type="project" value="InterPro"/>
</dbReference>
<dbReference type="Proteomes" id="UP000023806">
    <property type="component" value="Unassembled WGS sequence"/>
</dbReference>
<keyword evidence="5" id="KW-0175">Coiled coil</keyword>
<reference evidence="7 8" key="1">
    <citation type="submission" date="2014-03" db="EMBL/GenBank/DDBJ databases">
        <title>The Genome Sequence of Francisella tularensis subsp. tularensis str. SCHU S4 substr. FSC043.</title>
        <authorList>
            <consortium name="The Broad Institute Genomics Platform"/>
            <consortium name="The Broad Institute Genome Sequencing Center for Infectious Disease"/>
            <person name="Chapman S.B."/>
            <person name="Guina T."/>
            <person name="Gelhaus C."/>
            <person name="Comer J."/>
            <person name="Sellati T."/>
            <person name="Sjostedt A."/>
            <person name="Young S.K."/>
            <person name="Zeng Q."/>
            <person name="Gargeya S."/>
            <person name="Abouelleil A."/>
            <person name="Alvarado L."/>
            <person name="Chapman S.B."/>
            <person name="Gainer-Dewar J."/>
            <person name="Goldberg J."/>
            <person name="Griggs A."/>
            <person name="Gujja S."/>
            <person name="Hansen M."/>
            <person name="Howarth C."/>
            <person name="Imamovic A."/>
            <person name="Larimer J."/>
            <person name="Murphy C."/>
            <person name="Naylor J."/>
            <person name="Pearson M."/>
            <person name="Poon T.W."/>
            <person name="Priest M."/>
            <person name="Roberts A."/>
            <person name="Saif S."/>
            <person name="Shea T."/>
            <person name="Sykes S."/>
            <person name="Wortman J."/>
            <person name="Nusbaum C."/>
            <person name="Birren B."/>
        </authorList>
    </citation>
    <scope>NUCLEOTIDE SEQUENCE [LARGE SCALE GENOMIC DNA]</scope>
    <source>
        <strain evidence="7 8">Schu S4</strain>
    </source>
</reference>
<evidence type="ECO:0000256" key="4">
    <source>
        <dbReference type="ARBA" id="ARBA00022747"/>
    </source>
</evidence>
<dbReference type="GO" id="GO:0032259">
    <property type="term" value="P:methylation"/>
    <property type="evidence" value="ECO:0007669"/>
    <property type="project" value="UniProtKB-KW"/>
</dbReference>
<gene>
    <name evidence="7" type="ORF">P250_02647</name>
</gene>
<protein>
    <recommendedName>
        <fullName evidence="6">DNA methylase adenine-specific domain-containing protein</fullName>
    </recommendedName>
</protein>
<dbReference type="PROSITE" id="PS00092">
    <property type="entry name" value="N6_MTASE"/>
    <property type="match status" value="1"/>
</dbReference>
<feature type="domain" description="DNA methylase adenine-specific" evidence="6">
    <location>
        <begin position="107"/>
        <end position="269"/>
    </location>
</feature>
<dbReference type="PANTHER" id="PTHR42998">
    <property type="entry name" value="TYPE I RESTRICTION ENZYME HINDVIIP M PROTEIN-RELATED"/>
    <property type="match status" value="1"/>
</dbReference>
<dbReference type="PRINTS" id="PR00507">
    <property type="entry name" value="N12N6MTFRASE"/>
</dbReference>
<evidence type="ECO:0000313" key="7">
    <source>
        <dbReference type="EMBL" id="EZK37891.1"/>
    </source>
</evidence>
<keyword evidence="2" id="KW-0489">Methyltransferase</keyword>
<evidence type="ECO:0000256" key="1">
    <source>
        <dbReference type="ARBA" id="ARBA00006594"/>
    </source>
</evidence>
<dbReference type="InterPro" id="IPR052916">
    <property type="entry name" value="Type-I_RE_MTase_Subunit"/>
</dbReference>
<dbReference type="InterPro" id="IPR002052">
    <property type="entry name" value="DNA_methylase_N6_adenine_CS"/>
</dbReference>
<dbReference type="GO" id="GO:0003677">
    <property type="term" value="F:DNA binding"/>
    <property type="evidence" value="ECO:0007669"/>
    <property type="project" value="InterPro"/>
</dbReference>
<keyword evidence="3" id="KW-0808">Transferase</keyword>
<feature type="domain" description="DNA methylase adenine-specific" evidence="6">
    <location>
        <begin position="3"/>
        <end position="65"/>
    </location>
</feature>
<dbReference type="InterPro" id="IPR003356">
    <property type="entry name" value="DNA_methylase_A-5"/>
</dbReference>
<keyword evidence="4" id="KW-0680">Restriction system</keyword>
<organism evidence="7 8">
    <name type="scientific">Francisella tularensis subsp. tularensis str. SCHU S4 substr. FSC237</name>
    <dbReference type="NCBI Taxonomy" id="1341660"/>
    <lineage>
        <taxon>Bacteria</taxon>
        <taxon>Pseudomonadati</taxon>
        <taxon>Pseudomonadota</taxon>
        <taxon>Gammaproteobacteria</taxon>
        <taxon>Thiotrichales</taxon>
        <taxon>Francisellaceae</taxon>
        <taxon>Francisella</taxon>
    </lineage>
</organism>
<dbReference type="InterPro" id="IPR029063">
    <property type="entry name" value="SAM-dependent_MTases_sf"/>
</dbReference>
<proteinExistence type="inferred from homology"/>
<dbReference type="Gene3D" id="3.40.50.150">
    <property type="entry name" value="Vaccinia Virus protein VP39"/>
    <property type="match status" value="1"/>
</dbReference>
<evidence type="ECO:0000256" key="5">
    <source>
        <dbReference type="SAM" id="Coils"/>
    </source>
</evidence>
<evidence type="ECO:0000256" key="3">
    <source>
        <dbReference type="ARBA" id="ARBA00022679"/>
    </source>
</evidence>
<accession>A0AAD3ASQ6</accession>
<dbReference type="Pfam" id="PF02384">
    <property type="entry name" value="N6_Mtase"/>
    <property type="match status" value="2"/>
</dbReference>